<dbReference type="InterPro" id="IPR006205">
    <property type="entry name" value="Mev_gal_kin"/>
</dbReference>
<dbReference type="PANTHER" id="PTHR43290">
    <property type="entry name" value="MEVALONATE KINASE"/>
    <property type="match status" value="1"/>
</dbReference>
<reference evidence="7" key="1">
    <citation type="journal article" date="2015" name="Nature">
        <title>Complex archaea that bridge the gap between prokaryotes and eukaryotes.</title>
        <authorList>
            <person name="Spang A."/>
            <person name="Saw J.H."/>
            <person name="Jorgensen S.L."/>
            <person name="Zaremba-Niedzwiedzka K."/>
            <person name="Martijn J."/>
            <person name="Lind A.E."/>
            <person name="van Eijk R."/>
            <person name="Schleper C."/>
            <person name="Guy L."/>
            <person name="Ettema T.J."/>
        </authorList>
    </citation>
    <scope>NUCLEOTIDE SEQUENCE</scope>
</reference>
<dbReference type="SUPFAM" id="SSF55060">
    <property type="entry name" value="GHMP Kinase, C-terminal domain"/>
    <property type="match status" value="1"/>
</dbReference>
<keyword evidence="4" id="KW-0443">Lipid metabolism</keyword>
<organism evidence="7">
    <name type="scientific">marine sediment metagenome</name>
    <dbReference type="NCBI Taxonomy" id="412755"/>
    <lineage>
        <taxon>unclassified sequences</taxon>
        <taxon>metagenomes</taxon>
        <taxon>ecological metagenomes</taxon>
    </lineage>
</organism>
<dbReference type="InterPro" id="IPR006204">
    <property type="entry name" value="GHMP_kinase_N_dom"/>
</dbReference>
<dbReference type="AlphaFoldDB" id="A0A0F9NCC4"/>
<evidence type="ECO:0000256" key="3">
    <source>
        <dbReference type="ARBA" id="ARBA00022840"/>
    </source>
</evidence>
<name>A0A0F9NCC4_9ZZZZ</name>
<dbReference type="InterPro" id="IPR036554">
    <property type="entry name" value="GHMP_kinase_C_sf"/>
</dbReference>
<evidence type="ECO:0000313" key="7">
    <source>
        <dbReference type="EMBL" id="KKN17150.1"/>
    </source>
</evidence>
<dbReference type="Gene3D" id="3.30.230.120">
    <property type="match status" value="1"/>
</dbReference>
<sequence>MLKDIKDFLLSLNPGIIIQAPSRINIINPLDAVEGDFWMPSVAINGLKNPLSVFLYIKDIEGKSRLKVYTVKELIDQYSFELKSEEVLSITKSNVKTKLRSENKLIYASILRFCQISSYFKSSFSNSNIEIGLITTIPEKSGLGGSAAIIIAVLFGLAQFFDLYNNYKLLKENEFPINKDIIAEMATKIEDEDLKITAGYGDRYTISRGGLSFCSYYGKLEHKDLSKEPLAIYDRIDEVYAIDNIPIIICYSGVHHDSGDVHGPLRRIYLQKNPNMLSNYKELAEIAWKSRFTIMRRDWPELGKQLKENTGIINQIMKEAGFKHGIGLANNFLIELIEEHPDVYAAKLTGAGGGGSVFALVNPNKKDAIINYWQERLNEIISNREEFSSKFSSYPVEILNKLKNAQFYQIKIDKNGVKTLYKHSN</sequence>
<dbReference type="GO" id="GO:0005829">
    <property type="term" value="C:cytosol"/>
    <property type="evidence" value="ECO:0007669"/>
    <property type="project" value="TreeGrafter"/>
</dbReference>
<keyword evidence="2" id="KW-0547">Nucleotide-binding</keyword>
<dbReference type="InterPro" id="IPR020568">
    <property type="entry name" value="Ribosomal_Su5_D2-typ_SF"/>
</dbReference>
<comment type="caution">
    <text evidence="7">The sequence shown here is derived from an EMBL/GenBank/DDBJ whole genome shotgun (WGS) entry which is preliminary data.</text>
</comment>
<accession>A0A0F9NCC4</accession>
<dbReference type="PANTHER" id="PTHR43290:SF1">
    <property type="entry name" value="GLUCURONOKINASE 1-RELATED"/>
    <property type="match status" value="1"/>
</dbReference>
<gene>
    <name evidence="7" type="ORF">LCGC14_0968730</name>
</gene>
<dbReference type="EMBL" id="LAZR01003550">
    <property type="protein sequence ID" value="KKN17150.1"/>
    <property type="molecule type" value="Genomic_DNA"/>
</dbReference>
<keyword evidence="1" id="KW-0444">Lipid biosynthesis</keyword>
<protein>
    <recommendedName>
        <fullName evidence="8">GHMP kinase N-terminal domain-containing protein</fullName>
    </recommendedName>
</protein>
<evidence type="ECO:0000256" key="2">
    <source>
        <dbReference type="ARBA" id="ARBA00022741"/>
    </source>
</evidence>
<feature type="domain" description="GHMP kinase C-terminal" evidence="6">
    <location>
        <begin position="333"/>
        <end position="377"/>
    </location>
</feature>
<evidence type="ECO:0000256" key="1">
    <source>
        <dbReference type="ARBA" id="ARBA00022516"/>
    </source>
</evidence>
<dbReference type="GO" id="GO:0019287">
    <property type="term" value="P:isopentenyl diphosphate biosynthetic process, mevalonate pathway"/>
    <property type="evidence" value="ECO:0007669"/>
    <property type="project" value="TreeGrafter"/>
</dbReference>
<dbReference type="Pfam" id="PF00288">
    <property type="entry name" value="GHMP_kinases_N"/>
    <property type="match status" value="1"/>
</dbReference>
<dbReference type="InterPro" id="IPR013750">
    <property type="entry name" value="GHMP_kinase_C_dom"/>
</dbReference>
<evidence type="ECO:0008006" key="8">
    <source>
        <dbReference type="Google" id="ProtNLM"/>
    </source>
</evidence>
<dbReference type="SUPFAM" id="SSF54211">
    <property type="entry name" value="Ribosomal protein S5 domain 2-like"/>
    <property type="match status" value="1"/>
</dbReference>
<evidence type="ECO:0000259" key="5">
    <source>
        <dbReference type="Pfam" id="PF00288"/>
    </source>
</evidence>
<keyword evidence="3" id="KW-0067">ATP-binding</keyword>
<dbReference type="GO" id="GO:0005524">
    <property type="term" value="F:ATP binding"/>
    <property type="evidence" value="ECO:0007669"/>
    <property type="project" value="UniProtKB-KW"/>
</dbReference>
<evidence type="ECO:0000256" key="4">
    <source>
        <dbReference type="ARBA" id="ARBA00023098"/>
    </source>
</evidence>
<feature type="domain" description="GHMP kinase N-terminal" evidence="5">
    <location>
        <begin position="119"/>
        <end position="210"/>
    </location>
</feature>
<dbReference type="GO" id="GO:0004496">
    <property type="term" value="F:mevalonate kinase activity"/>
    <property type="evidence" value="ECO:0007669"/>
    <property type="project" value="InterPro"/>
</dbReference>
<dbReference type="PRINTS" id="PR00959">
    <property type="entry name" value="MEVGALKINASE"/>
</dbReference>
<evidence type="ECO:0000259" key="6">
    <source>
        <dbReference type="Pfam" id="PF08544"/>
    </source>
</evidence>
<dbReference type="Pfam" id="PF08544">
    <property type="entry name" value="GHMP_kinases_C"/>
    <property type="match status" value="1"/>
</dbReference>
<proteinExistence type="predicted"/>